<dbReference type="EMBL" id="SWDB01000042">
    <property type="protein sequence ID" value="TKB43140.1"/>
    <property type="molecule type" value="Genomic_DNA"/>
</dbReference>
<keyword evidence="3" id="KW-1185">Reference proteome</keyword>
<dbReference type="RefSeq" id="WP_136737237.1">
    <property type="nucleotide sequence ID" value="NZ_SWDB01000042.1"/>
</dbReference>
<comment type="caution">
    <text evidence="2">The sequence shown here is derived from an EMBL/GenBank/DDBJ whole genome shotgun (WGS) entry which is preliminary data.</text>
</comment>
<evidence type="ECO:0000313" key="2">
    <source>
        <dbReference type="EMBL" id="TKB43140.1"/>
    </source>
</evidence>
<sequence>MLNLVWPLLGIGAAIPLLLYAQKFTYPTMQKILGTSLVVAAFIYIGFGLVWGDFLWLMIEVAGVAIK</sequence>
<reference evidence="2 3" key="1">
    <citation type="submission" date="2019-04" db="EMBL/GenBank/DDBJ databases">
        <title>Thalassotalea guangxiensis sp. nov., isolated from sediment of the coastal wetland.</title>
        <authorList>
            <person name="Zheng S."/>
            <person name="Zhang D."/>
        </authorList>
    </citation>
    <scope>NUCLEOTIDE SEQUENCE [LARGE SCALE GENOMIC DNA]</scope>
    <source>
        <strain evidence="2 3">ZS-4</strain>
    </source>
</reference>
<evidence type="ECO:0000256" key="1">
    <source>
        <dbReference type="SAM" id="Phobius"/>
    </source>
</evidence>
<organism evidence="2 3">
    <name type="scientific">Thalassotalea mangrovi</name>
    <dbReference type="NCBI Taxonomy" id="2572245"/>
    <lineage>
        <taxon>Bacteria</taxon>
        <taxon>Pseudomonadati</taxon>
        <taxon>Pseudomonadota</taxon>
        <taxon>Gammaproteobacteria</taxon>
        <taxon>Alteromonadales</taxon>
        <taxon>Colwelliaceae</taxon>
        <taxon>Thalassotalea</taxon>
    </lineage>
</organism>
<proteinExistence type="predicted"/>
<feature type="transmembrane region" description="Helical" evidence="1">
    <location>
        <begin position="37"/>
        <end position="59"/>
    </location>
</feature>
<evidence type="ECO:0000313" key="3">
    <source>
        <dbReference type="Proteomes" id="UP000307999"/>
    </source>
</evidence>
<protein>
    <submittedName>
        <fullName evidence="2">Uncharacterized protein</fullName>
    </submittedName>
</protein>
<gene>
    <name evidence="2" type="ORF">E8M12_15785</name>
</gene>
<keyword evidence="1" id="KW-0812">Transmembrane</keyword>
<name>A0A4U1B1R4_9GAMM</name>
<keyword evidence="1" id="KW-0472">Membrane</keyword>
<dbReference type="AlphaFoldDB" id="A0A4U1B1R4"/>
<dbReference type="Proteomes" id="UP000307999">
    <property type="component" value="Unassembled WGS sequence"/>
</dbReference>
<accession>A0A4U1B1R4</accession>
<keyword evidence="1" id="KW-1133">Transmembrane helix</keyword>